<evidence type="ECO:0000256" key="1">
    <source>
        <dbReference type="ARBA" id="ARBA00022786"/>
    </source>
</evidence>
<dbReference type="Gene3D" id="1.10.238.10">
    <property type="entry name" value="EF-hand"/>
    <property type="match status" value="1"/>
</dbReference>
<dbReference type="FunFam" id="1.10.238.10:FF:000030">
    <property type="entry name" value="DCN1-like protein"/>
    <property type="match status" value="1"/>
</dbReference>
<dbReference type="PROSITE" id="PS51229">
    <property type="entry name" value="DCUN1"/>
    <property type="match status" value="1"/>
</dbReference>
<dbReference type="EMBL" id="CAJGYM010000007">
    <property type="protein sequence ID" value="CAD6187988.1"/>
    <property type="molecule type" value="Genomic_DNA"/>
</dbReference>
<name>A0A8S1GZW8_9PELO</name>
<organism evidence="4 5">
    <name type="scientific">Caenorhabditis auriculariae</name>
    <dbReference type="NCBI Taxonomy" id="2777116"/>
    <lineage>
        <taxon>Eukaryota</taxon>
        <taxon>Metazoa</taxon>
        <taxon>Ecdysozoa</taxon>
        <taxon>Nematoda</taxon>
        <taxon>Chromadorea</taxon>
        <taxon>Rhabditida</taxon>
        <taxon>Rhabditina</taxon>
        <taxon>Rhabditomorpha</taxon>
        <taxon>Rhabditoidea</taxon>
        <taxon>Rhabditidae</taxon>
        <taxon>Peloderinae</taxon>
        <taxon>Caenorhabditis</taxon>
    </lineage>
</organism>
<dbReference type="GO" id="GO:0045116">
    <property type="term" value="P:protein neddylation"/>
    <property type="evidence" value="ECO:0007669"/>
    <property type="project" value="TreeGrafter"/>
</dbReference>
<dbReference type="CDD" id="cd14350">
    <property type="entry name" value="UBA_DCNL"/>
    <property type="match status" value="1"/>
</dbReference>
<dbReference type="PANTHER" id="PTHR12281">
    <property type="entry name" value="RP42 RELATED"/>
    <property type="match status" value="1"/>
</dbReference>
<dbReference type="GO" id="GO:0005886">
    <property type="term" value="C:plasma membrane"/>
    <property type="evidence" value="ECO:0007669"/>
    <property type="project" value="UniProtKB-ARBA"/>
</dbReference>
<reference evidence="4" key="1">
    <citation type="submission" date="2020-10" db="EMBL/GenBank/DDBJ databases">
        <authorList>
            <person name="Kikuchi T."/>
        </authorList>
    </citation>
    <scope>NUCLEOTIDE SEQUENCE</scope>
    <source>
        <strain evidence="4">NKZ352</strain>
    </source>
</reference>
<dbReference type="FunFam" id="1.10.238.200:FF:000003">
    <property type="entry name" value="DCN1-like protein 3"/>
    <property type="match status" value="1"/>
</dbReference>
<dbReference type="Gene3D" id="1.10.238.200">
    <property type="entry name" value="Cullin, PONY binding domain"/>
    <property type="match status" value="1"/>
</dbReference>
<comment type="function">
    <text evidence="2">Neddylation of cullins play an essential role in the regulation of SCF-type complexes activity.</text>
</comment>
<dbReference type="InterPro" id="IPR005176">
    <property type="entry name" value="PONY_dom"/>
</dbReference>
<comment type="caution">
    <text evidence="4">The sequence shown here is derived from an EMBL/GenBank/DDBJ whole genome shotgun (WGS) entry which is preliminary data.</text>
</comment>
<proteinExistence type="predicted"/>
<dbReference type="GO" id="GO:2000436">
    <property type="term" value="P:positive regulation of protein neddylation"/>
    <property type="evidence" value="ECO:0007669"/>
    <property type="project" value="UniProtKB-ARBA"/>
</dbReference>
<dbReference type="InterPro" id="IPR009060">
    <property type="entry name" value="UBA-like_sf"/>
</dbReference>
<dbReference type="AlphaFoldDB" id="A0A8S1GZW8"/>
<dbReference type="GO" id="GO:0031624">
    <property type="term" value="F:ubiquitin conjugating enzyme binding"/>
    <property type="evidence" value="ECO:0007669"/>
    <property type="project" value="TreeGrafter"/>
</dbReference>
<keyword evidence="1" id="KW-0833">Ubl conjugation pathway</keyword>
<keyword evidence="5" id="KW-1185">Reference proteome</keyword>
<evidence type="ECO:0000313" key="5">
    <source>
        <dbReference type="Proteomes" id="UP000835052"/>
    </source>
</evidence>
<evidence type="ECO:0000259" key="3">
    <source>
        <dbReference type="PROSITE" id="PS51229"/>
    </source>
</evidence>
<dbReference type="GO" id="GO:0032182">
    <property type="term" value="F:ubiquitin-like protein binding"/>
    <property type="evidence" value="ECO:0007669"/>
    <property type="project" value="TreeGrafter"/>
</dbReference>
<dbReference type="SUPFAM" id="SSF46934">
    <property type="entry name" value="UBA-like"/>
    <property type="match status" value="1"/>
</dbReference>
<protein>
    <recommendedName>
        <fullName evidence="2">Defective in cullin neddylation protein</fullName>
    </recommendedName>
</protein>
<dbReference type="Proteomes" id="UP000835052">
    <property type="component" value="Unassembled WGS sequence"/>
</dbReference>
<accession>A0A8S1GZW8</accession>
<evidence type="ECO:0000256" key="2">
    <source>
        <dbReference type="RuleBase" id="RU410713"/>
    </source>
</evidence>
<dbReference type="PANTHER" id="PTHR12281:SF32">
    <property type="entry name" value="DCN1-LIKE PROTEIN"/>
    <property type="match status" value="1"/>
</dbReference>
<dbReference type="InterPro" id="IPR042460">
    <property type="entry name" value="DCN1-like_PONY"/>
</dbReference>
<sequence length="262" mass="30609">MNRLKTDQRNKVKKFCQWTQKTEDVAINYLTKSSWNVDVATELYFQNPNMFETQANDKNKIEKFFTTYANDSRDNCGVRKIGPNGVLRLLNDLQLGPMDRRVLLLALKLKAATQCEFTWEEWLAGMTALRVSSANSLRSRLDQLDSELDDDGSKFRELYIFTFSYGKQASQRSLELENALAYWNILFGDRYPVLSKWEDFLRKEHKAAISRDTWNLLLDFLLVVEPDMSNYDDDGAWPVLLDQFVEYTREKPAEDANCPNMY</sequence>
<dbReference type="Gene3D" id="1.10.8.10">
    <property type="entry name" value="DNA helicase RuvA subunit, C-terminal domain"/>
    <property type="match status" value="1"/>
</dbReference>
<evidence type="ECO:0000313" key="4">
    <source>
        <dbReference type="EMBL" id="CAD6187988.1"/>
    </source>
</evidence>
<dbReference type="InterPro" id="IPR014764">
    <property type="entry name" value="DCN-prot"/>
</dbReference>
<dbReference type="Pfam" id="PF03556">
    <property type="entry name" value="Cullin_binding"/>
    <property type="match status" value="1"/>
</dbReference>
<dbReference type="OrthoDB" id="286637at2759"/>
<dbReference type="Pfam" id="PF14555">
    <property type="entry name" value="UBA_4"/>
    <property type="match status" value="1"/>
</dbReference>
<gene>
    <name evidence="4" type="ORF">CAUJ_LOCUS3907</name>
</gene>
<feature type="domain" description="DCUN1" evidence="3">
    <location>
        <begin position="56"/>
        <end position="249"/>
    </location>
</feature>
<dbReference type="GO" id="GO:0097602">
    <property type="term" value="F:cullin family protein binding"/>
    <property type="evidence" value="ECO:0007669"/>
    <property type="project" value="TreeGrafter"/>
</dbReference>
<dbReference type="GO" id="GO:0000151">
    <property type="term" value="C:ubiquitin ligase complex"/>
    <property type="evidence" value="ECO:0007669"/>
    <property type="project" value="TreeGrafter"/>
</dbReference>